<reference evidence="1" key="1">
    <citation type="journal article" date="2022" name="bioRxiv">
        <title>Population genetic analysis of Ophidiomyces ophidiicola, the causative agent of snake fungal disease, indicates recent introductions to the USA.</title>
        <authorList>
            <person name="Ladner J.T."/>
            <person name="Palmer J.M."/>
            <person name="Ettinger C.L."/>
            <person name="Stajich J.E."/>
            <person name="Farrell T.M."/>
            <person name="Glorioso B.M."/>
            <person name="Lawson B."/>
            <person name="Price S.J."/>
            <person name="Stengle A.G."/>
            <person name="Grear D.A."/>
            <person name="Lorch J.M."/>
        </authorList>
    </citation>
    <scope>NUCLEOTIDE SEQUENCE</scope>
    <source>
        <strain evidence="1">NWHC 24266-5</strain>
    </source>
</reference>
<protein>
    <submittedName>
        <fullName evidence="1">Uncharacterized protein</fullName>
    </submittedName>
</protein>
<dbReference type="EMBL" id="JALBCA010000075">
    <property type="protein sequence ID" value="KAI2384302.1"/>
    <property type="molecule type" value="Genomic_DNA"/>
</dbReference>
<organism evidence="1">
    <name type="scientific">Ophidiomyces ophidiicola</name>
    <dbReference type="NCBI Taxonomy" id="1387563"/>
    <lineage>
        <taxon>Eukaryota</taxon>
        <taxon>Fungi</taxon>
        <taxon>Dikarya</taxon>
        <taxon>Ascomycota</taxon>
        <taxon>Pezizomycotina</taxon>
        <taxon>Eurotiomycetes</taxon>
        <taxon>Eurotiomycetidae</taxon>
        <taxon>Onygenales</taxon>
        <taxon>Onygenaceae</taxon>
        <taxon>Ophidiomyces</taxon>
    </lineage>
</organism>
<comment type="caution">
    <text evidence="1">The sequence shown here is derived from an EMBL/GenBank/DDBJ whole genome shotgun (WGS) entry which is preliminary data.</text>
</comment>
<gene>
    <name evidence="1" type="ORF">LOY88_004729</name>
</gene>
<name>A0ACB8USQ6_9EURO</name>
<accession>A0ACB8USQ6</accession>
<sequence length="477" mass="52927">MEDWTPSSWASKPIKQEVVYEDKESFQDALQKLQKLPPLVTPYEVHNLKNSLKNVALGKAFVLQGGDCAELFDYCNQDMIEAKIKLILQMSLILIWGANKPVIRVARIAGQFAKPRSNPCETINGVTMPSFRGDNVNGFEATPESRKPDPSRLVSAYFHSAATLNYARAALSSGFADLHSPLDWGLGHVATPSIKEDYERIVSRVTDSLRFMQTVGLDTDRGIETIDFYVSHEGLMLEYEQSLTRLLKQPTKAVIAPEQETARRVSTQIKPSPSEYYATSAHFLWIGDRTRQLDGAHVEFFRGISNPIGIKIGPTMKPGELVDLLNVVNPSKEIGKVTLISRYGASKISEYLPAHIKAVRASGHLPVWQCDPMHGNTRATPSGVKTRHFTDILSELKQALEIHRSHGSYLGGMHLELTGEAVTECVGGAAGLTEDGLSERYETFCDPRLNEKQALELAFLVAGFYREELDEPVTNAI</sequence>
<proteinExistence type="predicted"/>
<evidence type="ECO:0000313" key="1">
    <source>
        <dbReference type="EMBL" id="KAI2384302.1"/>
    </source>
</evidence>